<dbReference type="OrthoDB" id="5278942at2759"/>
<comment type="caution">
    <text evidence="3">The sequence shown here is derived from an EMBL/GenBank/DDBJ whole genome shotgun (WGS) entry which is preliminary data.</text>
</comment>
<gene>
    <name evidence="3" type="ORF">FRX48_05887</name>
</gene>
<dbReference type="AlphaFoldDB" id="A0A5M8PLV8"/>
<organism evidence="3 4">
    <name type="scientific">Lasallia pustulata</name>
    <dbReference type="NCBI Taxonomy" id="136370"/>
    <lineage>
        <taxon>Eukaryota</taxon>
        <taxon>Fungi</taxon>
        <taxon>Dikarya</taxon>
        <taxon>Ascomycota</taxon>
        <taxon>Pezizomycotina</taxon>
        <taxon>Lecanoromycetes</taxon>
        <taxon>OSLEUM clade</taxon>
        <taxon>Umbilicariomycetidae</taxon>
        <taxon>Umbilicariales</taxon>
        <taxon>Umbilicariaceae</taxon>
        <taxon>Lasallia</taxon>
    </lineage>
</organism>
<evidence type="ECO:0000256" key="1">
    <source>
        <dbReference type="SAM" id="Phobius"/>
    </source>
</evidence>
<dbReference type="EMBL" id="VXIT01000009">
    <property type="protein sequence ID" value="KAA6410465.1"/>
    <property type="molecule type" value="Genomic_DNA"/>
</dbReference>
<sequence>MKSLIYSAIALISVASTLAAPTAEPVTDLEKRTSVWQPGKKQPWKFQCYCPSHPVVHKKNLCTKPGPLVDVDLILGVNVGLAAEVDLLLSLDVGVNANVYAFDVLDIAAQVEANVNLELAGPTSGLLDICVVAKANIPSTWIKVDIDAYVVTPLFQIFALVDLTLSFFQQQHFWQPPKGYQWICYPDGNGGYNVGAWDGKSSAPKGYFIIQILLEAQIQLWVGLSVSLVAIINALGANILALLDL</sequence>
<reference evidence="3 4" key="1">
    <citation type="submission" date="2019-09" db="EMBL/GenBank/DDBJ databases">
        <title>The hologenome of the rock-dwelling lichen Lasallia pustulata.</title>
        <authorList>
            <person name="Greshake Tzovaras B."/>
            <person name="Segers F."/>
            <person name="Bicker A."/>
            <person name="Dal Grande F."/>
            <person name="Otte J."/>
            <person name="Hankeln T."/>
            <person name="Schmitt I."/>
            <person name="Ebersberger I."/>
        </authorList>
    </citation>
    <scope>NUCLEOTIDE SEQUENCE [LARGE SCALE GENOMIC DNA]</scope>
    <source>
        <strain evidence="3">A1-1</strain>
    </source>
</reference>
<name>A0A5M8PLV8_9LECA</name>
<dbReference type="Proteomes" id="UP000324767">
    <property type="component" value="Unassembled WGS sequence"/>
</dbReference>
<accession>A0A5M8PLV8</accession>
<protein>
    <submittedName>
        <fullName evidence="3">Uncharacterized protein</fullName>
    </submittedName>
</protein>
<keyword evidence="1" id="KW-0472">Membrane</keyword>
<keyword evidence="1" id="KW-1133">Transmembrane helix</keyword>
<evidence type="ECO:0000313" key="3">
    <source>
        <dbReference type="EMBL" id="KAA6410465.1"/>
    </source>
</evidence>
<feature type="signal peptide" evidence="2">
    <location>
        <begin position="1"/>
        <end position="19"/>
    </location>
</feature>
<keyword evidence="2" id="KW-0732">Signal</keyword>
<feature type="transmembrane region" description="Helical" evidence="1">
    <location>
        <begin position="220"/>
        <end position="243"/>
    </location>
</feature>
<evidence type="ECO:0000313" key="4">
    <source>
        <dbReference type="Proteomes" id="UP000324767"/>
    </source>
</evidence>
<proteinExistence type="predicted"/>
<keyword evidence="1" id="KW-0812">Transmembrane</keyword>
<feature type="chain" id="PRO_5024450549" evidence="2">
    <location>
        <begin position="20"/>
        <end position="245"/>
    </location>
</feature>
<evidence type="ECO:0000256" key="2">
    <source>
        <dbReference type="SAM" id="SignalP"/>
    </source>
</evidence>